<dbReference type="InterPro" id="IPR036940">
    <property type="entry name" value="PI3/4_kinase_cat_sf"/>
</dbReference>
<dbReference type="STRING" id="5888.A0E590"/>
<dbReference type="InterPro" id="IPR000403">
    <property type="entry name" value="PI3/4_kinase_cat_dom"/>
</dbReference>
<evidence type="ECO:0000313" key="7">
    <source>
        <dbReference type="Proteomes" id="UP000000600"/>
    </source>
</evidence>
<dbReference type="Proteomes" id="UP000000600">
    <property type="component" value="Unassembled WGS sequence"/>
</dbReference>
<name>A0E590_PARTE</name>
<reference evidence="6 7" key="1">
    <citation type="journal article" date="2006" name="Nature">
        <title>Global trends of whole-genome duplications revealed by the ciliate Paramecium tetraurelia.</title>
        <authorList>
            <consortium name="Genoscope"/>
            <person name="Aury J.-M."/>
            <person name="Jaillon O."/>
            <person name="Duret L."/>
            <person name="Noel B."/>
            <person name="Jubin C."/>
            <person name="Porcel B.M."/>
            <person name="Segurens B."/>
            <person name="Daubin V."/>
            <person name="Anthouard V."/>
            <person name="Aiach N."/>
            <person name="Arnaiz O."/>
            <person name="Billaut A."/>
            <person name="Beisson J."/>
            <person name="Blanc I."/>
            <person name="Bouhouche K."/>
            <person name="Camara F."/>
            <person name="Duharcourt S."/>
            <person name="Guigo R."/>
            <person name="Gogendeau D."/>
            <person name="Katinka M."/>
            <person name="Keller A.-M."/>
            <person name="Kissmehl R."/>
            <person name="Klotz C."/>
            <person name="Koll F."/>
            <person name="Le Moue A."/>
            <person name="Lepere C."/>
            <person name="Malinsky S."/>
            <person name="Nowacki M."/>
            <person name="Nowak J.K."/>
            <person name="Plattner H."/>
            <person name="Poulain J."/>
            <person name="Ruiz F."/>
            <person name="Serrano V."/>
            <person name="Zagulski M."/>
            <person name="Dessen P."/>
            <person name="Betermier M."/>
            <person name="Weissenbach J."/>
            <person name="Scarpelli C."/>
            <person name="Schachter V."/>
            <person name="Sperling L."/>
            <person name="Meyer E."/>
            <person name="Cohen J."/>
            <person name="Wincker P."/>
        </authorList>
    </citation>
    <scope>NUCLEOTIDE SEQUENCE [LARGE SCALE GENOMIC DNA]</scope>
    <source>
        <strain evidence="6 7">Stock d4-2</strain>
    </source>
</reference>
<dbReference type="InterPro" id="IPR057754">
    <property type="entry name" value="PI4-kinase_beta/PIK1_cat"/>
</dbReference>
<protein>
    <recommendedName>
        <fullName evidence="2">1-phosphatidylinositol 4-kinase</fullName>
        <ecNumber evidence="2">2.7.1.67</ecNumber>
    </recommendedName>
</protein>
<dbReference type="GO" id="GO:0046854">
    <property type="term" value="P:phosphatidylinositol phosphate biosynthetic process"/>
    <property type="evidence" value="ECO:0000318"/>
    <property type="project" value="GO_Central"/>
</dbReference>
<dbReference type="Gene3D" id="1.10.1070.11">
    <property type="entry name" value="Phosphatidylinositol 3-/4-kinase, catalytic domain"/>
    <property type="match status" value="1"/>
</dbReference>
<dbReference type="InParanoid" id="A0E590"/>
<gene>
    <name evidence="6" type="ORF">GSPATT00023634001</name>
</gene>
<dbReference type="InterPro" id="IPR018936">
    <property type="entry name" value="PI3/4_kinase_CS"/>
</dbReference>
<dbReference type="GO" id="GO:0016020">
    <property type="term" value="C:membrane"/>
    <property type="evidence" value="ECO:0000318"/>
    <property type="project" value="GO_Central"/>
</dbReference>
<dbReference type="EC" id="2.7.1.67" evidence="2"/>
<dbReference type="FunFam" id="3.30.1010.10:FF:000076">
    <property type="entry name" value="Uncharacterized protein"/>
    <property type="match status" value="1"/>
</dbReference>
<dbReference type="InterPro" id="IPR015433">
    <property type="entry name" value="PI3/4_kinase"/>
</dbReference>
<dbReference type="InterPro" id="IPR011009">
    <property type="entry name" value="Kinase-like_dom_sf"/>
</dbReference>
<dbReference type="PANTHER" id="PTHR10048">
    <property type="entry name" value="PHOSPHATIDYLINOSITOL KINASE"/>
    <property type="match status" value="1"/>
</dbReference>
<dbReference type="SMART" id="SM00146">
    <property type="entry name" value="PI3Kc"/>
    <property type="match status" value="1"/>
</dbReference>
<dbReference type="GO" id="GO:0004430">
    <property type="term" value="F:1-phosphatidylinositol 4-kinase activity"/>
    <property type="evidence" value="ECO:0000318"/>
    <property type="project" value="GO_Central"/>
</dbReference>
<dbReference type="PROSITE" id="PS50290">
    <property type="entry name" value="PI3_4_KINASE_3"/>
    <property type="match status" value="1"/>
</dbReference>
<dbReference type="AlphaFoldDB" id="A0E590"/>
<organism evidence="6 7">
    <name type="scientific">Paramecium tetraurelia</name>
    <dbReference type="NCBI Taxonomy" id="5888"/>
    <lineage>
        <taxon>Eukaryota</taxon>
        <taxon>Sar</taxon>
        <taxon>Alveolata</taxon>
        <taxon>Ciliophora</taxon>
        <taxon>Intramacronucleata</taxon>
        <taxon>Oligohymenophorea</taxon>
        <taxon>Peniculida</taxon>
        <taxon>Parameciidae</taxon>
        <taxon>Paramecium</taxon>
    </lineage>
</organism>
<dbReference type="FunFam" id="1.10.1070.11:FF:000016">
    <property type="entry name" value="PIK1p Phosphatidylinositol 4-kinase"/>
    <property type="match status" value="1"/>
</dbReference>
<evidence type="ECO:0000256" key="3">
    <source>
        <dbReference type="ARBA" id="ARBA00022679"/>
    </source>
</evidence>
<dbReference type="Pfam" id="PF00454">
    <property type="entry name" value="PI3_PI4_kinase"/>
    <property type="match status" value="1"/>
</dbReference>
<dbReference type="HOGENOM" id="CLU_002446_6_0_1"/>
<dbReference type="RefSeq" id="XP_001457854.1">
    <property type="nucleotide sequence ID" value="XM_001457817.1"/>
</dbReference>
<dbReference type="OMA" id="QSANNKY"/>
<evidence type="ECO:0000313" key="6">
    <source>
        <dbReference type="EMBL" id="CAK90457.1"/>
    </source>
</evidence>
<evidence type="ECO:0000256" key="4">
    <source>
        <dbReference type="ARBA" id="ARBA00022777"/>
    </source>
</evidence>
<dbReference type="Gene3D" id="3.30.1010.10">
    <property type="entry name" value="Phosphatidylinositol 3-kinase Catalytic Subunit, Chain A, domain 4"/>
    <property type="match status" value="1"/>
</dbReference>
<dbReference type="EMBL" id="CT868659">
    <property type="protein sequence ID" value="CAK90457.1"/>
    <property type="molecule type" value="Genomic_DNA"/>
</dbReference>
<dbReference type="eggNOG" id="KOG0903">
    <property type="taxonomic scope" value="Eukaryota"/>
</dbReference>
<feature type="domain" description="PI3K/PI4K catalytic" evidence="5">
    <location>
        <begin position="478"/>
        <end position="736"/>
    </location>
</feature>
<evidence type="ECO:0000259" key="5">
    <source>
        <dbReference type="PROSITE" id="PS50290"/>
    </source>
</evidence>
<dbReference type="OrthoDB" id="10264149at2759"/>
<keyword evidence="7" id="KW-1185">Reference proteome</keyword>
<dbReference type="PANTHER" id="PTHR10048:SF22">
    <property type="entry name" value="PHOSPHATIDYLINOSITOL 4-KINASE BETA"/>
    <property type="match status" value="1"/>
</dbReference>
<dbReference type="PROSITE" id="PS00915">
    <property type="entry name" value="PI3_4_KINASE_1"/>
    <property type="match status" value="1"/>
</dbReference>
<dbReference type="GeneID" id="5043639"/>
<dbReference type="GO" id="GO:0048015">
    <property type="term" value="P:phosphatidylinositol-mediated signaling"/>
    <property type="evidence" value="ECO:0000318"/>
    <property type="project" value="GO_Central"/>
</dbReference>
<comment type="catalytic activity">
    <reaction evidence="1">
        <text>a 1,2-diacyl-sn-glycero-3-phospho-(1D-myo-inositol) + ATP = a 1,2-diacyl-sn-glycero-3-phospho-(1D-myo-inositol 4-phosphate) + ADP + H(+)</text>
        <dbReference type="Rhea" id="RHEA:19877"/>
        <dbReference type="ChEBI" id="CHEBI:15378"/>
        <dbReference type="ChEBI" id="CHEBI:30616"/>
        <dbReference type="ChEBI" id="CHEBI:57880"/>
        <dbReference type="ChEBI" id="CHEBI:58178"/>
        <dbReference type="ChEBI" id="CHEBI:456216"/>
        <dbReference type="EC" id="2.7.1.67"/>
    </reaction>
</comment>
<dbReference type="SUPFAM" id="SSF56112">
    <property type="entry name" value="Protein kinase-like (PK-like)"/>
    <property type="match status" value="1"/>
</dbReference>
<dbReference type="CDD" id="cd05168">
    <property type="entry name" value="PI4Kc_III_beta"/>
    <property type="match status" value="1"/>
</dbReference>
<evidence type="ECO:0000256" key="1">
    <source>
        <dbReference type="ARBA" id="ARBA00001686"/>
    </source>
</evidence>
<dbReference type="KEGG" id="ptm:GSPATT00023634001"/>
<dbReference type="FunCoup" id="A0E590">
    <property type="interactions" value="22"/>
</dbReference>
<accession>A0E590</accession>
<sequence>MSGPPSMQGESQVSHPLIFIDIWKYSGNDMSTMQYGRSWAQYVSQVILESQNNRQVPHSFQKKRQTEIEQVLQKIGAFQLYKNKLMNQGNQMSIDESFRKIICKDVQESTLTEFLERLNQLNYDETSKYLSGLVYLFTRKRWPQLGEYLLKKCAEHIAFYEIIKWSYEAYSYKERQSAENSVAVFDQKIEEAMVNQISENQFLEKESRSNYVNSIHRFVTCLTVLSLHLKNVPLNERQLYLRRNLIKGNRALESFRRNNPGIKYCKGIILPFKGRSQMVVRIIDTEAQSFNTKKRVPYKLVVETVDMNEYEQREQSLVTLQKQLSIDSQAFLEFDVLHQFDYTVFEDFLQENKDKLARQQILHQNKKRFDQQFPPLKKEQITRRRSCIDQIQSYTNKQLYEKDFKDLFKQEDKLKHSDKELDNVTFLEQIANEYPNKKEIIEKIQKQLNAPKNLVKQQEIQQLPSPNDLKSGPFSEQWEDKRQVIQSNSPYGQFKSYCLRSLLIKGGDDLRQEQMMMQIIKVSEDILTQVGLYVKSYDIIITSVDSGILEFCNDTLSMDQLKKSMPSMTLKDIYNSIFGDNFEEAQLNFILSLTSYSLLQYLFQIKDRHNGNILIDNQGHIIHIDFGFILTIAPGGIKFESAPFKLTKEYIELLDGQESCMFQLFKSKLLLGYLELRKHVDKFAFILEAMKIDNELPCLEKFDMKVFKDRFKLDLNEQQLEEHVYKLVTQSANNKYTKYYDDFQKLTNGIIP</sequence>
<keyword evidence="4" id="KW-0418">Kinase</keyword>
<keyword evidence="3" id="KW-0808">Transferase</keyword>
<dbReference type="GO" id="GO:0005737">
    <property type="term" value="C:cytoplasm"/>
    <property type="evidence" value="ECO:0000318"/>
    <property type="project" value="GO_Central"/>
</dbReference>
<proteinExistence type="predicted"/>
<evidence type="ECO:0000256" key="2">
    <source>
        <dbReference type="ARBA" id="ARBA00012169"/>
    </source>
</evidence>